<comment type="caution">
    <text evidence="2">The sequence shown here is derived from an EMBL/GenBank/DDBJ whole genome shotgun (WGS) entry which is preliminary data.</text>
</comment>
<dbReference type="Proteomes" id="UP000070513">
    <property type="component" value="Unassembled WGS sequence"/>
</dbReference>
<gene>
    <name evidence="2" type="ORF">AU378_03575</name>
</gene>
<keyword evidence="1" id="KW-1133">Transmembrane helix</keyword>
<name>A0A135WIU5_9FLAO</name>
<organism evidence="2 3">
    <name type="scientific">Chryseobacterium kwangjuense</name>
    <dbReference type="NCBI Taxonomy" id="267125"/>
    <lineage>
        <taxon>Bacteria</taxon>
        <taxon>Pseudomonadati</taxon>
        <taxon>Bacteroidota</taxon>
        <taxon>Flavobacteriia</taxon>
        <taxon>Flavobacteriales</taxon>
        <taxon>Weeksellaceae</taxon>
        <taxon>Chryseobacterium group</taxon>
        <taxon>Chryseobacterium</taxon>
    </lineage>
</organism>
<feature type="transmembrane region" description="Helical" evidence="1">
    <location>
        <begin position="151"/>
        <end position="169"/>
    </location>
</feature>
<dbReference type="AlphaFoldDB" id="A0A135WIU5"/>
<evidence type="ECO:0000256" key="1">
    <source>
        <dbReference type="SAM" id="Phobius"/>
    </source>
</evidence>
<feature type="transmembrane region" description="Helical" evidence="1">
    <location>
        <begin position="29"/>
        <end position="48"/>
    </location>
</feature>
<feature type="transmembrane region" description="Helical" evidence="1">
    <location>
        <begin position="69"/>
        <end position="97"/>
    </location>
</feature>
<dbReference type="EMBL" id="LPUR01000001">
    <property type="protein sequence ID" value="KXH84848.1"/>
    <property type="molecule type" value="Genomic_DNA"/>
</dbReference>
<evidence type="ECO:0000313" key="2">
    <source>
        <dbReference type="EMBL" id="KXH84848.1"/>
    </source>
</evidence>
<reference evidence="2 3" key="2">
    <citation type="journal article" date="2016" name="Genome Announc.">
        <title>Draft Genome Sequence of a Biocontrol Rhizobacterium, Chryseobacterium kwangjuense Strain KJ1R5, Isolated from Pepper (Capsicum annuum).</title>
        <authorList>
            <person name="Jeong J.J."/>
            <person name="Park H."/>
            <person name="Park B.H."/>
            <person name="Mannaa M."/>
            <person name="Sang M.K."/>
            <person name="Choi I.G."/>
            <person name="Kim K.D."/>
        </authorList>
    </citation>
    <scope>NUCLEOTIDE SEQUENCE [LARGE SCALE GENOMIC DNA]</scope>
    <source>
        <strain evidence="2 3">KJ1R5</strain>
    </source>
</reference>
<feature type="transmembrane region" description="Helical" evidence="1">
    <location>
        <begin position="175"/>
        <end position="194"/>
    </location>
</feature>
<keyword evidence="1" id="KW-0472">Membrane</keyword>
<accession>A0A135WIU5</accession>
<evidence type="ECO:0000313" key="3">
    <source>
        <dbReference type="Proteomes" id="UP000070513"/>
    </source>
</evidence>
<feature type="transmembrane region" description="Helical" evidence="1">
    <location>
        <begin position="127"/>
        <end position="144"/>
    </location>
</feature>
<dbReference type="RefSeq" id="WP_062648071.1">
    <property type="nucleotide sequence ID" value="NZ_LPUR01000001.1"/>
</dbReference>
<protein>
    <submittedName>
        <fullName evidence="2">Uncharacterized protein</fullName>
    </submittedName>
</protein>
<reference evidence="3" key="1">
    <citation type="submission" date="2015-12" db="EMBL/GenBank/DDBJ databases">
        <title>Genome sequence of a biocontrol rhizobacterium Chryseobacterium kwangjuense strain KJ1R5 isolated from pepper (Capsicum annuum L.).</title>
        <authorList>
            <person name="Jeong J.-J."/>
            <person name="Park H."/>
            <person name="Mannaa M."/>
            <person name="Sang M.K."/>
            <person name="Choi I.-G."/>
            <person name="Kim K.D."/>
        </authorList>
    </citation>
    <scope>NUCLEOTIDE SEQUENCE [LARGE SCALE GENOMIC DNA]</scope>
    <source>
        <strain evidence="3">KJ1R5</strain>
    </source>
</reference>
<sequence>MNTRILKDRMQKWLNHLDETYQAPEDKPFIKIAEVVVILPALGFFYIWEYFNRCNMPYYLYFEIKDSLAVLYENLMPIIYISTVLSLMLTIMVPIILKTRSKQSESGEGANGGQENTAQKTRHISKFTVYVTAITVLLGLLVLLKAYHFDFRVIAIFLVLGGVASYIYLFESRNLGFGLAVLFAFLYAEVRANLDAKYRMNHKPTMDIVLKSYSDIPIMREGEKCRYILYKTSNYYFIKDPCKKRIEVYSTSTGEMNSFSSE</sequence>
<proteinExistence type="predicted"/>
<keyword evidence="1" id="KW-0812">Transmembrane</keyword>
<dbReference type="OrthoDB" id="1258680at2"/>